<dbReference type="PANTHER" id="PTHR43201">
    <property type="entry name" value="ACYL-COA SYNTHETASE"/>
    <property type="match status" value="1"/>
</dbReference>
<dbReference type="GO" id="GO:0016874">
    <property type="term" value="F:ligase activity"/>
    <property type="evidence" value="ECO:0007669"/>
    <property type="project" value="UniProtKB-KW"/>
</dbReference>
<organism evidence="6 7">
    <name type="scientific">Actinomadura napierensis</name>
    <dbReference type="NCBI Taxonomy" id="267854"/>
    <lineage>
        <taxon>Bacteria</taxon>
        <taxon>Bacillati</taxon>
        <taxon>Actinomycetota</taxon>
        <taxon>Actinomycetes</taxon>
        <taxon>Streptosporangiales</taxon>
        <taxon>Thermomonosporaceae</taxon>
        <taxon>Actinomadura</taxon>
    </lineage>
</organism>
<accession>A0ABN2ZJP1</accession>
<evidence type="ECO:0000256" key="2">
    <source>
        <dbReference type="ARBA" id="ARBA00022598"/>
    </source>
</evidence>
<dbReference type="InterPro" id="IPR020845">
    <property type="entry name" value="AMP-binding_CS"/>
</dbReference>
<name>A0ABN2ZJP1_9ACTN</name>
<reference evidence="6 7" key="1">
    <citation type="journal article" date="2019" name="Int. J. Syst. Evol. Microbiol.">
        <title>The Global Catalogue of Microorganisms (GCM) 10K type strain sequencing project: providing services to taxonomists for standard genome sequencing and annotation.</title>
        <authorList>
            <consortium name="The Broad Institute Genomics Platform"/>
            <consortium name="The Broad Institute Genome Sequencing Center for Infectious Disease"/>
            <person name="Wu L."/>
            <person name="Ma J."/>
        </authorList>
    </citation>
    <scope>NUCLEOTIDE SEQUENCE [LARGE SCALE GENOMIC DNA]</scope>
    <source>
        <strain evidence="6 7">JCM 13850</strain>
    </source>
</reference>
<feature type="region of interest" description="Disordered" evidence="3">
    <location>
        <begin position="502"/>
        <end position="522"/>
    </location>
</feature>
<dbReference type="PANTHER" id="PTHR43201:SF5">
    <property type="entry name" value="MEDIUM-CHAIN ACYL-COA LIGASE ACSF2, MITOCHONDRIAL"/>
    <property type="match status" value="1"/>
</dbReference>
<feature type="domain" description="AMP-dependent synthetase/ligase" evidence="4">
    <location>
        <begin position="8"/>
        <end position="370"/>
    </location>
</feature>
<evidence type="ECO:0000259" key="4">
    <source>
        <dbReference type="Pfam" id="PF00501"/>
    </source>
</evidence>
<dbReference type="Gene3D" id="3.30.300.30">
    <property type="match status" value="1"/>
</dbReference>
<gene>
    <name evidence="6" type="ORF">GCM10009727_42040</name>
</gene>
<dbReference type="PROSITE" id="PS00455">
    <property type="entry name" value="AMP_BINDING"/>
    <property type="match status" value="1"/>
</dbReference>
<feature type="compositionally biased region" description="Basic residues" evidence="3">
    <location>
        <begin position="505"/>
        <end position="514"/>
    </location>
</feature>
<protein>
    <submittedName>
        <fullName evidence="6">Fatty acid--CoA ligase</fullName>
    </submittedName>
</protein>
<evidence type="ECO:0000259" key="5">
    <source>
        <dbReference type="Pfam" id="PF13193"/>
    </source>
</evidence>
<dbReference type="InterPro" id="IPR042099">
    <property type="entry name" value="ANL_N_sf"/>
</dbReference>
<feature type="domain" description="AMP-binding enzyme C-terminal" evidence="5">
    <location>
        <begin position="421"/>
        <end position="496"/>
    </location>
</feature>
<dbReference type="EMBL" id="BAAAMR010000035">
    <property type="protein sequence ID" value="GAA2143209.1"/>
    <property type="molecule type" value="Genomic_DNA"/>
</dbReference>
<dbReference type="SUPFAM" id="SSF56801">
    <property type="entry name" value="Acetyl-CoA synthetase-like"/>
    <property type="match status" value="1"/>
</dbReference>
<dbReference type="InterPro" id="IPR025110">
    <property type="entry name" value="AMP-bd_C"/>
</dbReference>
<dbReference type="Pfam" id="PF13193">
    <property type="entry name" value="AMP-binding_C"/>
    <property type="match status" value="1"/>
</dbReference>
<keyword evidence="7" id="KW-1185">Reference proteome</keyword>
<keyword evidence="2 6" id="KW-0436">Ligase</keyword>
<dbReference type="Pfam" id="PF00501">
    <property type="entry name" value="AMP-binding"/>
    <property type="match status" value="1"/>
</dbReference>
<dbReference type="InterPro" id="IPR000873">
    <property type="entry name" value="AMP-dep_synth/lig_dom"/>
</dbReference>
<dbReference type="RefSeq" id="WP_344269523.1">
    <property type="nucleotide sequence ID" value="NZ_BAAAMR010000035.1"/>
</dbReference>
<evidence type="ECO:0000313" key="6">
    <source>
        <dbReference type="EMBL" id="GAA2143209.1"/>
    </source>
</evidence>
<dbReference type="Gene3D" id="3.40.50.12780">
    <property type="entry name" value="N-terminal domain of ligase-like"/>
    <property type="match status" value="1"/>
</dbReference>
<evidence type="ECO:0000256" key="1">
    <source>
        <dbReference type="ARBA" id="ARBA00006432"/>
    </source>
</evidence>
<comment type="caution">
    <text evidence="6">The sequence shown here is derived from an EMBL/GenBank/DDBJ whole genome shotgun (WGS) entry which is preliminary data.</text>
</comment>
<dbReference type="InterPro" id="IPR045851">
    <property type="entry name" value="AMP-bd_C_sf"/>
</dbReference>
<sequence>MQSWIHVLEWRASAHRDRTAVRDDRGTRLTYGELLDAVERRAGGWAALGIGDGDVVAVMARNSADFLVHALALMRSGAIPAFVNWRLAAPELERLCALLTPVAAVADPAFTGTVDAAAPGLRARVAIGTADGGWLPDTGLDAPPPPRPAERLSATGVSGLMHTSGTTGRPKAIPLDNASLIRSLSGFAIEIGDQVPGSRHLQLMPLFHLAGFAQAMQCVLTAGELIVHGAFDPGAVVDAIEADRVEFFTAGPTLIDMLVAEVRGRPVRPDLSSLREIQYGSAPITPASLRAALDTLGCRFRQIYGNTECQSFISLLHPDDHVPDGPHLASAGNVTLGWEVRVVGPEGADVPPGEPGELLIRGDSLTTGYWRDPDATAAAFTPDGWYRTGDVVRIDADGYLFVVDRAKDMIISGGENVFPAEVEAALAEHPDVAEVAVIGVPDERWGEAVHAVVVAVPGTAPGERELIAWIRDRIAHFKCPRSVEFAAALPRNATGKVVKTDLRNARRRPARRPRRVEPRLPG</sequence>
<dbReference type="Proteomes" id="UP001501020">
    <property type="component" value="Unassembled WGS sequence"/>
</dbReference>
<evidence type="ECO:0000313" key="7">
    <source>
        <dbReference type="Proteomes" id="UP001501020"/>
    </source>
</evidence>
<proteinExistence type="inferred from homology"/>
<comment type="similarity">
    <text evidence="1">Belongs to the ATP-dependent AMP-binding enzyme family.</text>
</comment>
<evidence type="ECO:0000256" key="3">
    <source>
        <dbReference type="SAM" id="MobiDB-lite"/>
    </source>
</evidence>